<name>A0A0C3DSD8_OIDMZ</name>
<dbReference type="InParanoid" id="A0A0C3DSD8"/>
<reference evidence="1 2" key="1">
    <citation type="submission" date="2014-04" db="EMBL/GenBank/DDBJ databases">
        <authorList>
            <consortium name="DOE Joint Genome Institute"/>
            <person name="Kuo A."/>
            <person name="Martino E."/>
            <person name="Perotto S."/>
            <person name="Kohler A."/>
            <person name="Nagy L.G."/>
            <person name="Floudas D."/>
            <person name="Copeland A."/>
            <person name="Barry K.W."/>
            <person name="Cichocki N."/>
            <person name="Veneault-Fourrey C."/>
            <person name="LaButti K."/>
            <person name="Lindquist E.A."/>
            <person name="Lipzen A."/>
            <person name="Lundell T."/>
            <person name="Morin E."/>
            <person name="Murat C."/>
            <person name="Sun H."/>
            <person name="Tunlid A."/>
            <person name="Henrissat B."/>
            <person name="Grigoriev I.V."/>
            <person name="Hibbett D.S."/>
            <person name="Martin F."/>
            <person name="Nordberg H.P."/>
            <person name="Cantor M.N."/>
            <person name="Hua S.X."/>
        </authorList>
    </citation>
    <scope>NUCLEOTIDE SEQUENCE [LARGE SCALE GENOMIC DNA]</scope>
    <source>
        <strain evidence="1 2">Zn</strain>
    </source>
</reference>
<organism evidence="1 2">
    <name type="scientific">Oidiodendron maius (strain Zn)</name>
    <dbReference type="NCBI Taxonomy" id="913774"/>
    <lineage>
        <taxon>Eukaryota</taxon>
        <taxon>Fungi</taxon>
        <taxon>Dikarya</taxon>
        <taxon>Ascomycota</taxon>
        <taxon>Pezizomycotina</taxon>
        <taxon>Leotiomycetes</taxon>
        <taxon>Leotiomycetes incertae sedis</taxon>
        <taxon>Myxotrichaceae</taxon>
        <taxon>Oidiodendron</taxon>
    </lineage>
</organism>
<proteinExistence type="predicted"/>
<dbReference type="AlphaFoldDB" id="A0A0C3DSD8"/>
<sequence length="61" mass="7133">MATGISRLVCAMRWLTGCYRVSKWMDDTHDVPPFVFLRALDRINSRILKFTYAYQIATSVF</sequence>
<dbReference type="Proteomes" id="UP000054321">
    <property type="component" value="Unassembled WGS sequence"/>
</dbReference>
<dbReference type="HOGENOM" id="CLU_2923236_0_0_1"/>
<dbReference type="EMBL" id="KN832872">
    <property type="protein sequence ID" value="KIN04983.1"/>
    <property type="molecule type" value="Genomic_DNA"/>
</dbReference>
<evidence type="ECO:0000313" key="1">
    <source>
        <dbReference type="EMBL" id="KIN04983.1"/>
    </source>
</evidence>
<evidence type="ECO:0000313" key="2">
    <source>
        <dbReference type="Proteomes" id="UP000054321"/>
    </source>
</evidence>
<reference evidence="2" key="2">
    <citation type="submission" date="2015-01" db="EMBL/GenBank/DDBJ databases">
        <title>Evolutionary Origins and Diversification of the Mycorrhizal Mutualists.</title>
        <authorList>
            <consortium name="DOE Joint Genome Institute"/>
            <consortium name="Mycorrhizal Genomics Consortium"/>
            <person name="Kohler A."/>
            <person name="Kuo A."/>
            <person name="Nagy L.G."/>
            <person name="Floudas D."/>
            <person name="Copeland A."/>
            <person name="Barry K.W."/>
            <person name="Cichocki N."/>
            <person name="Veneault-Fourrey C."/>
            <person name="LaButti K."/>
            <person name="Lindquist E.A."/>
            <person name="Lipzen A."/>
            <person name="Lundell T."/>
            <person name="Morin E."/>
            <person name="Murat C."/>
            <person name="Riley R."/>
            <person name="Ohm R."/>
            <person name="Sun H."/>
            <person name="Tunlid A."/>
            <person name="Henrissat B."/>
            <person name="Grigoriev I.V."/>
            <person name="Hibbett D.S."/>
            <person name="Martin F."/>
        </authorList>
    </citation>
    <scope>NUCLEOTIDE SEQUENCE [LARGE SCALE GENOMIC DNA]</scope>
    <source>
        <strain evidence="2">Zn</strain>
    </source>
</reference>
<keyword evidence="2" id="KW-1185">Reference proteome</keyword>
<protein>
    <submittedName>
        <fullName evidence="1">Uncharacterized protein</fullName>
    </submittedName>
</protein>
<accession>A0A0C3DSD8</accession>
<gene>
    <name evidence="1" type="ORF">OIDMADRAFT_17793</name>
</gene>